<dbReference type="Pfam" id="PF06580">
    <property type="entry name" value="His_kinase"/>
    <property type="match status" value="1"/>
</dbReference>
<dbReference type="Proteomes" id="UP000664034">
    <property type="component" value="Unassembled WGS sequence"/>
</dbReference>
<evidence type="ECO:0000313" key="4">
    <source>
        <dbReference type="EMBL" id="MBO0935889.1"/>
    </source>
</evidence>
<comment type="caution">
    <text evidence="4">The sequence shown here is derived from an EMBL/GenBank/DDBJ whole genome shotgun (WGS) entry which is preliminary data.</text>
</comment>
<protein>
    <submittedName>
        <fullName evidence="4">Histidine kinase</fullName>
    </submittedName>
</protein>
<keyword evidence="1" id="KW-1133">Transmembrane helix</keyword>
<dbReference type="GO" id="GO:0016020">
    <property type="term" value="C:membrane"/>
    <property type="evidence" value="ECO:0007669"/>
    <property type="project" value="InterPro"/>
</dbReference>
<sequence>MAFDTWNDLFVGMVASILLLNVVQWFIYRERIYGLYTLYMLVWLFFYGVRMPLFSDRVSENTYSFIKAGFPSLAYFIYFDFADAFLQVRRHQPGLFRLFQFGKAIVVPYIALQLWVCFLASVWHPALFNTAHTAVRVTLALVAIYSIARLFQYRTMAARYFVTGSICLVAGGLTSMVLTFIYPVLPDDIFFWQAPIAYFQIGILGELLCFSLGLSYRQRRAAVKTALVEQELAQEREKRHREQLESELSVQRLRQEMSEVQMRALQAHLNPHFLFNSLNTLSSLIADDAVRAEVFVDEMASVYRYVLQTNAQELTTLERELAFIDSYFHLLETRYGRGIRLNNQVDAVYLPYLIPPLTLQLLVENTVKHNVILADQPLTISILTNERAQLVVRNNLQRKQVRVASNGVGLSNILTKYQMMAQPVPVIEERDGHFDVTLPLIEPAGSNGATIAPTAHR</sequence>
<dbReference type="InterPro" id="IPR010559">
    <property type="entry name" value="Sig_transdc_His_kin_internal"/>
</dbReference>
<keyword evidence="4" id="KW-0418">Kinase</keyword>
<dbReference type="GO" id="GO:0000155">
    <property type="term" value="F:phosphorelay sensor kinase activity"/>
    <property type="evidence" value="ECO:0007669"/>
    <property type="project" value="InterPro"/>
</dbReference>
<name>A0A939K234_9BACT</name>
<proteinExistence type="predicted"/>
<feature type="transmembrane region" description="Helical" evidence="1">
    <location>
        <begin position="160"/>
        <end position="185"/>
    </location>
</feature>
<dbReference type="InterPro" id="IPR011623">
    <property type="entry name" value="7TMR_DISM_rcpt_extracell_dom1"/>
</dbReference>
<feature type="transmembrane region" description="Helical" evidence="1">
    <location>
        <begin position="106"/>
        <end position="124"/>
    </location>
</feature>
<dbReference type="AlphaFoldDB" id="A0A939K234"/>
<feature type="transmembrane region" description="Helical" evidence="1">
    <location>
        <begin position="197"/>
        <end position="216"/>
    </location>
</feature>
<keyword evidence="4" id="KW-0808">Transferase</keyword>
<dbReference type="PANTHER" id="PTHR34220">
    <property type="entry name" value="SENSOR HISTIDINE KINASE YPDA"/>
    <property type="match status" value="1"/>
</dbReference>
<accession>A0A939K234</accession>
<organism evidence="4 5">
    <name type="scientific">Fibrella rubiginis</name>
    <dbReference type="NCBI Taxonomy" id="2817060"/>
    <lineage>
        <taxon>Bacteria</taxon>
        <taxon>Pseudomonadati</taxon>
        <taxon>Bacteroidota</taxon>
        <taxon>Cytophagia</taxon>
        <taxon>Cytophagales</taxon>
        <taxon>Spirosomataceae</taxon>
        <taxon>Fibrella</taxon>
    </lineage>
</organism>
<feature type="domain" description="Signal transduction histidine kinase internal region" evidence="2">
    <location>
        <begin position="261"/>
        <end position="337"/>
    </location>
</feature>
<feature type="transmembrane region" description="Helical" evidence="1">
    <location>
        <begin position="6"/>
        <end position="28"/>
    </location>
</feature>
<dbReference type="PANTHER" id="PTHR34220:SF7">
    <property type="entry name" value="SENSOR HISTIDINE KINASE YPDA"/>
    <property type="match status" value="1"/>
</dbReference>
<keyword evidence="1" id="KW-0812">Transmembrane</keyword>
<feature type="transmembrane region" description="Helical" evidence="1">
    <location>
        <begin position="35"/>
        <end position="53"/>
    </location>
</feature>
<evidence type="ECO:0000313" key="5">
    <source>
        <dbReference type="Proteomes" id="UP000664034"/>
    </source>
</evidence>
<reference evidence="4" key="1">
    <citation type="submission" date="2021-03" db="EMBL/GenBank/DDBJ databases">
        <title>Fibrella sp. HMF5335 genome sequencing and assembly.</title>
        <authorList>
            <person name="Kang H."/>
            <person name="Kim H."/>
            <person name="Bae S."/>
            <person name="Joh K."/>
        </authorList>
    </citation>
    <scope>NUCLEOTIDE SEQUENCE</scope>
    <source>
        <strain evidence="4">HMF5335</strain>
    </source>
</reference>
<evidence type="ECO:0000259" key="3">
    <source>
        <dbReference type="Pfam" id="PF07695"/>
    </source>
</evidence>
<dbReference type="Pfam" id="PF07695">
    <property type="entry name" value="7TMR-DISM_7TM"/>
    <property type="match status" value="1"/>
</dbReference>
<gene>
    <name evidence="4" type="ORF">J2I47_04950</name>
</gene>
<dbReference type="InterPro" id="IPR050640">
    <property type="entry name" value="Bact_2-comp_sensor_kinase"/>
</dbReference>
<dbReference type="RefSeq" id="WP_207363449.1">
    <property type="nucleotide sequence ID" value="NZ_JAFMYV010000002.1"/>
</dbReference>
<dbReference type="EMBL" id="JAFMYV010000002">
    <property type="protein sequence ID" value="MBO0935889.1"/>
    <property type="molecule type" value="Genomic_DNA"/>
</dbReference>
<feature type="transmembrane region" description="Helical" evidence="1">
    <location>
        <begin position="130"/>
        <end position="148"/>
    </location>
</feature>
<feature type="transmembrane region" description="Helical" evidence="1">
    <location>
        <begin position="65"/>
        <end position="86"/>
    </location>
</feature>
<keyword evidence="1" id="KW-0472">Membrane</keyword>
<evidence type="ECO:0000256" key="1">
    <source>
        <dbReference type="SAM" id="Phobius"/>
    </source>
</evidence>
<feature type="domain" description="7TM-DISM receptor extracellular" evidence="3">
    <location>
        <begin position="9"/>
        <end position="217"/>
    </location>
</feature>
<keyword evidence="5" id="KW-1185">Reference proteome</keyword>
<evidence type="ECO:0000259" key="2">
    <source>
        <dbReference type="Pfam" id="PF06580"/>
    </source>
</evidence>